<evidence type="ECO:0000313" key="2">
    <source>
        <dbReference type="EMBL" id="CAH1791175.1"/>
    </source>
</evidence>
<organism evidence="2 3">
    <name type="scientific">Owenia fusiformis</name>
    <name type="common">Polychaete worm</name>
    <dbReference type="NCBI Taxonomy" id="6347"/>
    <lineage>
        <taxon>Eukaryota</taxon>
        <taxon>Metazoa</taxon>
        <taxon>Spiralia</taxon>
        <taxon>Lophotrochozoa</taxon>
        <taxon>Annelida</taxon>
        <taxon>Polychaeta</taxon>
        <taxon>Sedentaria</taxon>
        <taxon>Canalipalpata</taxon>
        <taxon>Sabellida</taxon>
        <taxon>Oweniida</taxon>
        <taxon>Oweniidae</taxon>
        <taxon>Owenia</taxon>
    </lineage>
</organism>
<feature type="region of interest" description="Disordered" evidence="1">
    <location>
        <begin position="141"/>
        <end position="204"/>
    </location>
</feature>
<protein>
    <submittedName>
        <fullName evidence="2">Uncharacterized protein</fullName>
    </submittedName>
</protein>
<keyword evidence="3" id="KW-1185">Reference proteome</keyword>
<evidence type="ECO:0000256" key="1">
    <source>
        <dbReference type="SAM" id="MobiDB-lite"/>
    </source>
</evidence>
<gene>
    <name evidence="2" type="ORF">OFUS_LOCUS16290</name>
</gene>
<evidence type="ECO:0000313" key="3">
    <source>
        <dbReference type="Proteomes" id="UP000749559"/>
    </source>
</evidence>
<feature type="region of interest" description="Disordered" evidence="1">
    <location>
        <begin position="231"/>
        <end position="286"/>
    </location>
</feature>
<comment type="caution">
    <text evidence="2">The sequence shown here is derived from an EMBL/GenBank/DDBJ whole genome shotgun (WGS) entry which is preliminary data.</text>
</comment>
<feature type="compositionally biased region" description="Polar residues" evidence="1">
    <location>
        <begin position="176"/>
        <end position="194"/>
    </location>
</feature>
<sequence length="440" mass="49843">MKQKVVNASIHKTLKENGEFGSELELHLAHAETIASRHSQYGDKEIPNPDITDLKFNLGTFGQAPAPEQPKKKKRFAKLRKWWKRIRGNKKPPKVYGKYRHANDIEFEPAPDFNEVHRSTGIQEKAHDRTQGVKEGWHRDIHMNSPKSPTSLGGLQAFDDIPLSHEKGHTGMRNPTHAQSPISTSTPEHNSWSGKSGEKVRSSKSFTCHKDLQAFDDIPLRHEKAHSRHQSFHASTSYPEHNSMNGTFNENVRSSKSFNSRQNDPWSPEPVKPRNDPWNDFENQKTPSPFGMTTGAHDKPEIKIEIHVNPTEPVQPAYSPNNPFVDHSTLNYQESPVRVKVAGHNTARNTFTYNYDQWPTVTETPSGSSDQCPPNDNSAAIQWPPSLNSAHDPYTFHAANFTSGLIEALSKVYSDGKDIRPRPPQLYRNLQGYERFESSL</sequence>
<accession>A0A8J1XXE3</accession>
<dbReference type="AlphaFoldDB" id="A0A8J1XXE3"/>
<proteinExistence type="predicted"/>
<dbReference type="Proteomes" id="UP000749559">
    <property type="component" value="Unassembled WGS sequence"/>
</dbReference>
<name>A0A8J1XXE3_OWEFU</name>
<reference evidence="2" key="1">
    <citation type="submission" date="2022-03" db="EMBL/GenBank/DDBJ databases">
        <authorList>
            <person name="Martin C."/>
        </authorList>
    </citation>
    <scope>NUCLEOTIDE SEQUENCE</scope>
</reference>
<feature type="compositionally biased region" description="Polar residues" evidence="1">
    <location>
        <begin position="232"/>
        <end position="265"/>
    </location>
</feature>
<dbReference type="EMBL" id="CAIIXF020000008">
    <property type="protein sequence ID" value="CAH1791175.1"/>
    <property type="molecule type" value="Genomic_DNA"/>
</dbReference>